<protein>
    <submittedName>
        <fullName evidence="8">Aldo/keto reductase family proteins</fullName>
    </submittedName>
</protein>
<organism evidence="8">
    <name type="scientific">Phaffia rhodozyma</name>
    <name type="common">Yeast</name>
    <name type="synonym">Xanthophyllomyces dendrorhous</name>
    <dbReference type="NCBI Taxonomy" id="264483"/>
    <lineage>
        <taxon>Eukaryota</taxon>
        <taxon>Fungi</taxon>
        <taxon>Dikarya</taxon>
        <taxon>Basidiomycota</taxon>
        <taxon>Agaricomycotina</taxon>
        <taxon>Tremellomycetes</taxon>
        <taxon>Cystofilobasidiales</taxon>
        <taxon>Mrakiaceae</taxon>
        <taxon>Phaffia</taxon>
    </lineage>
</organism>
<dbReference type="GO" id="GO:0016652">
    <property type="term" value="F:oxidoreductase activity, acting on NAD(P)H as acceptor"/>
    <property type="evidence" value="ECO:0007669"/>
    <property type="project" value="InterPro"/>
</dbReference>
<dbReference type="InterPro" id="IPR023210">
    <property type="entry name" value="NADP_OxRdtase_dom"/>
</dbReference>
<dbReference type="InterPro" id="IPR044494">
    <property type="entry name" value="AKR3C2/3"/>
</dbReference>
<dbReference type="FunFam" id="3.20.20.100:FF:000002">
    <property type="entry name" value="2,5-diketo-D-gluconic acid reductase A"/>
    <property type="match status" value="1"/>
</dbReference>
<evidence type="ECO:0000256" key="6">
    <source>
        <dbReference type="PIRSR" id="PIRSR000097-3"/>
    </source>
</evidence>
<evidence type="ECO:0000256" key="4">
    <source>
        <dbReference type="PIRSR" id="PIRSR000097-1"/>
    </source>
</evidence>
<dbReference type="Gene3D" id="3.20.20.100">
    <property type="entry name" value="NADP-dependent oxidoreductase domain"/>
    <property type="match status" value="1"/>
</dbReference>
<feature type="site" description="Lowers pKa of active site Tyr" evidence="6">
    <location>
        <position position="81"/>
    </location>
</feature>
<dbReference type="PANTHER" id="PTHR43827:SF3">
    <property type="entry name" value="NADP-DEPENDENT OXIDOREDUCTASE DOMAIN-CONTAINING PROTEIN"/>
    <property type="match status" value="1"/>
</dbReference>
<reference evidence="8" key="1">
    <citation type="submission" date="2014-08" db="EMBL/GenBank/DDBJ databases">
        <authorList>
            <person name="Sharma Rahul"/>
            <person name="Thines Marco"/>
        </authorList>
    </citation>
    <scope>NUCLEOTIDE SEQUENCE</scope>
</reference>
<feature type="domain" description="NADP-dependent oxidoreductase" evidence="7">
    <location>
        <begin position="23"/>
        <end position="269"/>
    </location>
</feature>
<proteinExistence type="inferred from homology"/>
<dbReference type="AlphaFoldDB" id="A0A0F7SX22"/>
<dbReference type="SUPFAM" id="SSF51430">
    <property type="entry name" value="NAD(P)-linked oxidoreductase"/>
    <property type="match status" value="1"/>
</dbReference>
<evidence type="ECO:0000256" key="5">
    <source>
        <dbReference type="PIRSR" id="PIRSR000097-2"/>
    </source>
</evidence>
<evidence type="ECO:0000256" key="3">
    <source>
        <dbReference type="ARBA" id="ARBA00023002"/>
    </source>
</evidence>
<dbReference type="GO" id="GO:0016616">
    <property type="term" value="F:oxidoreductase activity, acting on the CH-OH group of donors, NAD or NADP as acceptor"/>
    <property type="evidence" value="ECO:0007669"/>
    <property type="project" value="UniProtKB-ARBA"/>
</dbReference>
<dbReference type="PRINTS" id="PR00069">
    <property type="entry name" value="ALDKETRDTASE"/>
</dbReference>
<accession>A0A0F7SX22</accession>
<name>A0A0F7SX22_PHARH</name>
<feature type="binding site" evidence="5">
    <location>
        <position position="112"/>
    </location>
    <ligand>
        <name>substrate</name>
    </ligand>
</feature>
<feature type="active site" description="Proton donor" evidence="4">
    <location>
        <position position="56"/>
    </location>
</feature>
<dbReference type="CDD" id="cd19120">
    <property type="entry name" value="AKR_AKR3C2-3"/>
    <property type="match status" value="1"/>
</dbReference>
<dbReference type="EMBL" id="LN483166">
    <property type="protein sequence ID" value="CED84688.1"/>
    <property type="molecule type" value="Genomic_DNA"/>
</dbReference>
<dbReference type="PANTHER" id="PTHR43827">
    <property type="entry name" value="2,5-DIKETO-D-GLUCONIC ACID REDUCTASE"/>
    <property type="match status" value="1"/>
</dbReference>
<keyword evidence="3" id="KW-0560">Oxidoreductase</keyword>
<comment type="similarity">
    <text evidence="1">Belongs to the aldo/keto reductase family.</text>
</comment>
<evidence type="ECO:0000256" key="1">
    <source>
        <dbReference type="ARBA" id="ARBA00007905"/>
    </source>
</evidence>
<dbReference type="Pfam" id="PF00248">
    <property type="entry name" value="Aldo_ket_red"/>
    <property type="match status" value="1"/>
</dbReference>
<dbReference type="PROSITE" id="PS00062">
    <property type="entry name" value="ALDOKETO_REDUCTASE_2"/>
    <property type="match status" value="1"/>
</dbReference>
<dbReference type="InterPro" id="IPR020471">
    <property type="entry name" value="AKR"/>
</dbReference>
<sequence length="309" mass="34299">MSDKTSAHVPVVKLNDGREIPQIAFGTWKIPEDVCTLQVTQAVELGFSHIDTAQAYRNEAEVGKAIRGFGLHRDDFWVTTKWSGLDGKGPRQSCLESLDKLGLKQIDLYLIHSPRLANENIPGVWEEFESLKKDGLVKSIGVSNFSIADLKVLLYSAKIKPVVNQILFHPYVWEKTRPLVEFMEEHDIKAEAYSALYPLTSQTGGPVDKPVDKIAHKRNLKPEQVLLAWVIAHAGIPITTSSRPDRITSYLSVPHIHLSKSEVESIDEAGKKFHLKHALKEAVRQKGPTVAFASLVVAGWLAADAFGLI</sequence>
<keyword evidence="2" id="KW-0521">NADP</keyword>
<dbReference type="PIRSF" id="PIRSF000097">
    <property type="entry name" value="AKR"/>
    <property type="match status" value="1"/>
</dbReference>
<evidence type="ECO:0000256" key="2">
    <source>
        <dbReference type="ARBA" id="ARBA00022857"/>
    </source>
</evidence>
<evidence type="ECO:0000313" key="8">
    <source>
        <dbReference type="EMBL" id="CED84688.1"/>
    </source>
</evidence>
<evidence type="ECO:0000259" key="7">
    <source>
        <dbReference type="Pfam" id="PF00248"/>
    </source>
</evidence>
<dbReference type="InterPro" id="IPR018170">
    <property type="entry name" value="Aldo/ket_reductase_CS"/>
</dbReference>
<dbReference type="InterPro" id="IPR036812">
    <property type="entry name" value="NAD(P)_OxRdtase_dom_sf"/>
</dbReference>